<dbReference type="CDD" id="cd02808">
    <property type="entry name" value="GltS_FMN"/>
    <property type="match status" value="1"/>
</dbReference>
<evidence type="ECO:0000256" key="1">
    <source>
        <dbReference type="ARBA" id="ARBA00009716"/>
    </source>
</evidence>
<dbReference type="PIRSF" id="PIRSF006429">
    <property type="entry name" value="GOGAT_lg_2"/>
    <property type="match status" value="1"/>
</dbReference>
<sequence>MGVGVGALTAYDLTQRTHSILRNYPVAGHMRYALESIRPELQQYFIERNFDGRPFDRDTRTVVYSRAKGQEIGKAFGSERDLEEPGYNFLVHSNAPVEPSGPEPRVRLGGPECSRPYDISLLNISAMSFGSLSARAVRAMNKGAAMGGFAQDTGEGGLTDYHLEYGADLMWELGTGYFSARTPDGHLDRDEFRRKAQMDEVKAITIKISQGAKPGMGGMLPGAKVNAEIARYRGVPEGEDCLSPSAHKEFSTPIELVEFIAELRRLSGGKPVGFKICFGSRREVLSICKAIIDAGSGPDYILVDGSEGGTGAAPQEFTDHVGMPLREGLITLHNALTGSGLRDTISIGASGKVAQGNDIVRRLIQGADFTMSARAMMMATGCIQAQKCHTGKCPVGVATQSARRQRALDVVDKGERVRRYHEATIAEARRIMGAMGASRPSQLDTTMLRQVLSPIASSSYAEIYEWLSPGQLLDSPPESWAADWAHARADSF</sequence>
<evidence type="ECO:0000313" key="5">
    <source>
        <dbReference type="Proteomes" id="UP000776650"/>
    </source>
</evidence>
<protein>
    <submittedName>
        <fullName evidence="4">FMN-binding glutamate synthase family protein</fullName>
    </submittedName>
</protein>
<organism evidence="4 5">
    <name type="scientific">Dietzia timorensis</name>
    <dbReference type="NCBI Taxonomy" id="499555"/>
    <lineage>
        <taxon>Bacteria</taxon>
        <taxon>Bacillati</taxon>
        <taxon>Actinomycetota</taxon>
        <taxon>Actinomycetes</taxon>
        <taxon>Mycobacteriales</taxon>
        <taxon>Dietziaceae</taxon>
        <taxon>Dietzia</taxon>
    </lineage>
</organism>
<dbReference type="GO" id="GO:0015930">
    <property type="term" value="F:glutamate synthase activity"/>
    <property type="evidence" value="ECO:0007669"/>
    <property type="project" value="InterPro"/>
</dbReference>
<gene>
    <name evidence="4" type="ORF">K8V11_13695</name>
</gene>
<dbReference type="Proteomes" id="UP000776650">
    <property type="component" value="Unassembled WGS sequence"/>
</dbReference>
<dbReference type="RefSeq" id="WP_303915439.1">
    <property type="nucleotide sequence ID" value="NZ_DYXM01000264.1"/>
</dbReference>
<evidence type="ECO:0000259" key="3">
    <source>
        <dbReference type="Pfam" id="PF01645"/>
    </source>
</evidence>
<dbReference type="Gene3D" id="3.20.20.70">
    <property type="entry name" value="Aldolase class I"/>
    <property type="match status" value="1"/>
</dbReference>
<dbReference type="InterPro" id="IPR024188">
    <property type="entry name" value="GltB"/>
</dbReference>
<evidence type="ECO:0000256" key="2">
    <source>
        <dbReference type="PIRNR" id="PIRNR006429"/>
    </source>
</evidence>
<dbReference type="PANTHER" id="PTHR43819:SF1">
    <property type="entry name" value="ARCHAEAL-TYPE GLUTAMATE SYNTHASE [NADPH]"/>
    <property type="match status" value="1"/>
</dbReference>
<dbReference type="SUPFAM" id="SSF51395">
    <property type="entry name" value="FMN-linked oxidoreductases"/>
    <property type="match status" value="1"/>
</dbReference>
<dbReference type="Pfam" id="PF01645">
    <property type="entry name" value="Glu_synthase"/>
    <property type="match status" value="1"/>
</dbReference>
<feature type="domain" description="Glutamate synthase" evidence="3">
    <location>
        <begin position="122"/>
        <end position="437"/>
    </location>
</feature>
<proteinExistence type="inferred from homology"/>
<dbReference type="GO" id="GO:0006537">
    <property type="term" value="P:glutamate biosynthetic process"/>
    <property type="evidence" value="ECO:0007669"/>
    <property type="project" value="InterPro"/>
</dbReference>
<dbReference type="InterPro" id="IPR002932">
    <property type="entry name" value="Glu_synthdom"/>
</dbReference>
<comment type="caution">
    <text evidence="4">The sequence shown here is derived from an EMBL/GenBank/DDBJ whole genome shotgun (WGS) entry which is preliminary data.</text>
</comment>
<reference evidence="4" key="2">
    <citation type="submission" date="2021-09" db="EMBL/GenBank/DDBJ databases">
        <authorList>
            <person name="Gilroy R."/>
        </authorList>
    </citation>
    <scope>NUCLEOTIDE SEQUENCE</scope>
    <source>
        <strain evidence="4">ChiGjej1B1-18357</strain>
    </source>
</reference>
<comment type="similarity">
    <text evidence="1 2">Belongs to the glutamate synthase family.</text>
</comment>
<dbReference type="PANTHER" id="PTHR43819">
    <property type="entry name" value="ARCHAEAL-TYPE GLUTAMATE SYNTHASE [NADPH]"/>
    <property type="match status" value="1"/>
</dbReference>
<dbReference type="EMBL" id="DYXM01000264">
    <property type="protein sequence ID" value="HJE92051.1"/>
    <property type="molecule type" value="Genomic_DNA"/>
</dbReference>
<reference evidence="4" key="1">
    <citation type="journal article" date="2021" name="PeerJ">
        <title>Extensive microbial diversity within the chicken gut microbiome revealed by metagenomics and culture.</title>
        <authorList>
            <person name="Gilroy R."/>
            <person name="Ravi A."/>
            <person name="Getino M."/>
            <person name="Pursley I."/>
            <person name="Horton D.L."/>
            <person name="Alikhan N.F."/>
            <person name="Baker D."/>
            <person name="Gharbi K."/>
            <person name="Hall N."/>
            <person name="Watson M."/>
            <person name="Adriaenssens E.M."/>
            <person name="Foster-Nyarko E."/>
            <person name="Jarju S."/>
            <person name="Secka A."/>
            <person name="Antonio M."/>
            <person name="Oren A."/>
            <person name="Chaudhuri R.R."/>
            <person name="La Ragione R."/>
            <person name="Hildebrand F."/>
            <person name="Pallen M.J."/>
        </authorList>
    </citation>
    <scope>NUCLEOTIDE SEQUENCE</scope>
    <source>
        <strain evidence="4">ChiGjej1B1-18357</strain>
    </source>
</reference>
<evidence type="ECO:0000313" key="4">
    <source>
        <dbReference type="EMBL" id="HJE92051.1"/>
    </source>
</evidence>
<dbReference type="InterPro" id="IPR013785">
    <property type="entry name" value="Aldolase_TIM"/>
</dbReference>
<name>A0A921F5I2_9ACTN</name>
<accession>A0A921F5I2</accession>
<dbReference type="AlphaFoldDB" id="A0A921F5I2"/>